<accession>A0A6A5YCN9</accession>
<dbReference type="PANTHER" id="PTHR48079:SF6">
    <property type="entry name" value="NAD(P)-BINDING DOMAIN-CONTAINING PROTEIN-RELATED"/>
    <property type="match status" value="1"/>
</dbReference>
<dbReference type="InterPro" id="IPR016040">
    <property type="entry name" value="NAD(P)-bd_dom"/>
</dbReference>
<dbReference type="Pfam" id="PF13460">
    <property type="entry name" value="NAD_binding_10"/>
    <property type="match status" value="1"/>
</dbReference>
<dbReference type="InterPro" id="IPR051783">
    <property type="entry name" value="NAD(P)-dependent_oxidoreduct"/>
</dbReference>
<keyword evidence="3" id="KW-1185">Reference proteome</keyword>
<gene>
    <name evidence="2" type="ORF">K490DRAFT_37012</name>
</gene>
<dbReference type="GO" id="GO:0004029">
    <property type="term" value="F:aldehyde dehydrogenase (NAD+) activity"/>
    <property type="evidence" value="ECO:0007669"/>
    <property type="project" value="TreeGrafter"/>
</dbReference>
<evidence type="ECO:0000313" key="2">
    <source>
        <dbReference type="EMBL" id="KAF2089273.1"/>
    </source>
</evidence>
<feature type="domain" description="NAD(P)-binding" evidence="1">
    <location>
        <begin position="13"/>
        <end position="91"/>
    </location>
</feature>
<dbReference type="EMBL" id="ML978714">
    <property type="protein sequence ID" value="KAF2089273.1"/>
    <property type="molecule type" value="Genomic_DNA"/>
</dbReference>
<dbReference type="Proteomes" id="UP000799776">
    <property type="component" value="Unassembled WGS sequence"/>
</dbReference>
<dbReference type="PANTHER" id="PTHR48079">
    <property type="entry name" value="PROTEIN YEEZ"/>
    <property type="match status" value="1"/>
</dbReference>
<evidence type="ECO:0000259" key="1">
    <source>
        <dbReference type="Pfam" id="PF13460"/>
    </source>
</evidence>
<name>A0A6A5YCN9_9PEZI</name>
<dbReference type="OrthoDB" id="2130169at2759"/>
<proteinExistence type="predicted"/>
<organism evidence="2 3">
    <name type="scientific">Saccharata proteae CBS 121410</name>
    <dbReference type="NCBI Taxonomy" id="1314787"/>
    <lineage>
        <taxon>Eukaryota</taxon>
        <taxon>Fungi</taxon>
        <taxon>Dikarya</taxon>
        <taxon>Ascomycota</taxon>
        <taxon>Pezizomycotina</taxon>
        <taxon>Dothideomycetes</taxon>
        <taxon>Dothideomycetes incertae sedis</taxon>
        <taxon>Botryosphaeriales</taxon>
        <taxon>Saccharataceae</taxon>
        <taxon>Saccharata</taxon>
    </lineage>
</organism>
<sequence length="343" mass="37738">MSTNKTVFIVGPGFIGWNVLDLLVASDYTVSALVRRPAHASAIAASGATPIHGELDDSDLIASHSAQNAIIIHTATADHLPSAKAVLRGVKARADRGESTIYIHTSGTSVLDDGSKGAFKGEKVYSDERPEEIDALPDDAMHREIDLEIVRASKELGERAKIAIMIPPEVYGYNMAHKRLTIQFPTLARFALKHGFSGHVGKGLSVESQIHVKDLARGYIVLLNWMESTIPSEVLKNPYFFCENGREFSWREAAEEIGKSLHKAGKISDPEPREVTENLYGDLFGDWTPGVIGLNSRSRADRLRKLGWEPREKGVWESWNEDELPALLAEEAYGVDGIMHCVV</sequence>
<dbReference type="AlphaFoldDB" id="A0A6A5YCN9"/>
<dbReference type="Gene3D" id="3.40.50.720">
    <property type="entry name" value="NAD(P)-binding Rossmann-like Domain"/>
    <property type="match status" value="1"/>
</dbReference>
<dbReference type="GO" id="GO:0005737">
    <property type="term" value="C:cytoplasm"/>
    <property type="evidence" value="ECO:0007669"/>
    <property type="project" value="TreeGrafter"/>
</dbReference>
<dbReference type="SUPFAM" id="SSF51735">
    <property type="entry name" value="NAD(P)-binding Rossmann-fold domains"/>
    <property type="match status" value="1"/>
</dbReference>
<evidence type="ECO:0000313" key="3">
    <source>
        <dbReference type="Proteomes" id="UP000799776"/>
    </source>
</evidence>
<dbReference type="InterPro" id="IPR036291">
    <property type="entry name" value="NAD(P)-bd_dom_sf"/>
</dbReference>
<protein>
    <submittedName>
        <fullName evidence="2">NAD(P)-binding protein</fullName>
    </submittedName>
</protein>
<reference evidence="2" key="1">
    <citation type="journal article" date="2020" name="Stud. Mycol.">
        <title>101 Dothideomycetes genomes: a test case for predicting lifestyles and emergence of pathogens.</title>
        <authorList>
            <person name="Haridas S."/>
            <person name="Albert R."/>
            <person name="Binder M."/>
            <person name="Bloem J."/>
            <person name="Labutti K."/>
            <person name="Salamov A."/>
            <person name="Andreopoulos B."/>
            <person name="Baker S."/>
            <person name="Barry K."/>
            <person name="Bills G."/>
            <person name="Bluhm B."/>
            <person name="Cannon C."/>
            <person name="Castanera R."/>
            <person name="Culley D."/>
            <person name="Daum C."/>
            <person name="Ezra D."/>
            <person name="Gonzalez J."/>
            <person name="Henrissat B."/>
            <person name="Kuo A."/>
            <person name="Liang C."/>
            <person name="Lipzen A."/>
            <person name="Lutzoni F."/>
            <person name="Magnuson J."/>
            <person name="Mondo S."/>
            <person name="Nolan M."/>
            <person name="Ohm R."/>
            <person name="Pangilinan J."/>
            <person name="Park H.-J."/>
            <person name="Ramirez L."/>
            <person name="Alfaro M."/>
            <person name="Sun H."/>
            <person name="Tritt A."/>
            <person name="Yoshinaga Y."/>
            <person name="Zwiers L.-H."/>
            <person name="Turgeon B."/>
            <person name="Goodwin S."/>
            <person name="Spatafora J."/>
            <person name="Crous P."/>
            <person name="Grigoriev I."/>
        </authorList>
    </citation>
    <scope>NUCLEOTIDE SEQUENCE</scope>
    <source>
        <strain evidence="2">CBS 121410</strain>
    </source>
</reference>